<dbReference type="EMBL" id="JBEDNQ010000008">
    <property type="protein sequence ID" value="MEQ3552619.1"/>
    <property type="molecule type" value="Genomic_DNA"/>
</dbReference>
<protein>
    <submittedName>
        <fullName evidence="1">Replication protein RepA</fullName>
    </submittedName>
</protein>
<dbReference type="Pfam" id="PF04796">
    <property type="entry name" value="RepA_C"/>
    <property type="match status" value="1"/>
</dbReference>
<keyword evidence="2" id="KW-1185">Reference proteome</keyword>
<proteinExistence type="predicted"/>
<name>A0ABV1KFE5_9PSEU</name>
<dbReference type="InterPro" id="IPR006881">
    <property type="entry name" value="RepA_C"/>
</dbReference>
<evidence type="ECO:0000313" key="1">
    <source>
        <dbReference type="EMBL" id="MEQ3552619.1"/>
    </source>
</evidence>
<gene>
    <name evidence="1" type="ORF">WIS52_19270</name>
</gene>
<comment type="caution">
    <text evidence="1">The sequence shown here is derived from an EMBL/GenBank/DDBJ whole genome shotgun (WGS) entry which is preliminary data.</text>
</comment>
<accession>A0ABV1KFE5</accession>
<organism evidence="1 2">
    <name type="scientific">Pseudonocardia nematodicida</name>
    <dbReference type="NCBI Taxonomy" id="1206997"/>
    <lineage>
        <taxon>Bacteria</taxon>
        <taxon>Bacillati</taxon>
        <taxon>Actinomycetota</taxon>
        <taxon>Actinomycetes</taxon>
        <taxon>Pseudonocardiales</taxon>
        <taxon>Pseudonocardiaceae</taxon>
        <taxon>Pseudonocardia</taxon>
    </lineage>
</organism>
<reference evidence="1 2" key="1">
    <citation type="submission" date="2024-03" db="EMBL/GenBank/DDBJ databases">
        <title>Draft genome sequence of Pseudonocardia nematodicida JCM 31783.</title>
        <authorList>
            <person name="Butdee W."/>
            <person name="Duangmal K."/>
        </authorList>
    </citation>
    <scope>NUCLEOTIDE SEQUENCE [LARGE SCALE GENOMIC DNA]</scope>
    <source>
        <strain evidence="1 2">JCM 31783</strain>
    </source>
</reference>
<sequence length="315" mass="35501">MAGTPSRDLRLLRAAAELWDQDEQEIGFLARLFTQTSLPYRDPGDKPRWERRNGDLTLSVRPGSTGYPYGAMPRLLLNWLSTEALRTKSRDLVLGRNLSDFMRQLGLTPTGGKNGTITRLMKQSDRLFQASLAVRWEGEHRVAGGQMNVASEYNLWSRPSDDPEAHTLFPSVVRLSGDFFDEVTNHPVPIDLGALRALRGSALRLDIYCWLTYRMSYLRRPSTVSWETLRAQFGSELADTKQGRGQFRRDFAKHLREVLLVYRDANVETTEVGVTLSPSRTHVPFKGLRDIARSPYELQSPKDQILGIGGGLAAP</sequence>
<evidence type="ECO:0000313" key="2">
    <source>
        <dbReference type="Proteomes" id="UP001494902"/>
    </source>
</evidence>
<dbReference type="Proteomes" id="UP001494902">
    <property type="component" value="Unassembled WGS sequence"/>
</dbReference>
<dbReference type="RefSeq" id="WP_349299694.1">
    <property type="nucleotide sequence ID" value="NZ_JBEDNQ010000008.1"/>
</dbReference>